<dbReference type="GO" id="GO:0003676">
    <property type="term" value="F:nucleic acid binding"/>
    <property type="evidence" value="ECO:0007669"/>
    <property type="project" value="InterPro"/>
</dbReference>
<gene>
    <name evidence="2" type="ORF">EAI_05359</name>
</gene>
<evidence type="ECO:0000313" key="2">
    <source>
        <dbReference type="EMBL" id="EFN80972.1"/>
    </source>
</evidence>
<dbReference type="InterPro" id="IPR001878">
    <property type="entry name" value="Znf_CCHC"/>
</dbReference>
<reference evidence="2 3" key="1">
    <citation type="journal article" date="2010" name="Science">
        <title>Genomic comparison of the ants Camponotus floridanus and Harpegnathos saltator.</title>
        <authorList>
            <person name="Bonasio R."/>
            <person name="Zhang G."/>
            <person name="Ye C."/>
            <person name="Mutti N.S."/>
            <person name="Fang X."/>
            <person name="Qin N."/>
            <person name="Donahue G."/>
            <person name="Yang P."/>
            <person name="Li Q."/>
            <person name="Li C."/>
            <person name="Zhang P."/>
            <person name="Huang Z."/>
            <person name="Berger S.L."/>
            <person name="Reinberg D."/>
            <person name="Wang J."/>
            <person name="Liebig J."/>
        </authorList>
    </citation>
    <scope>NUCLEOTIDE SEQUENCE [LARGE SCALE GENOMIC DNA]</scope>
    <source>
        <strain evidence="2 3">R22 G/1</strain>
    </source>
</reference>
<dbReference type="AlphaFoldDB" id="E2BTK6"/>
<accession>E2BTK6</accession>
<dbReference type="SUPFAM" id="SSF57756">
    <property type="entry name" value="Retrovirus zinc finger-like domains"/>
    <property type="match status" value="1"/>
</dbReference>
<feature type="domain" description="CCHC-type" evidence="1">
    <location>
        <begin position="4"/>
        <end position="20"/>
    </location>
</feature>
<sequence length="70" mass="7884">KVIRCLNCQRFGHVEAQCRGGDKARSCHNCASNEHLSKECNSNSIACINCIRRNLPKTGHRANSYYCPVF</sequence>
<dbReference type="InParanoid" id="E2BTK6"/>
<name>E2BTK6_HARSA</name>
<evidence type="ECO:0000313" key="3">
    <source>
        <dbReference type="Proteomes" id="UP000008237"/>
    </source>
</evidence>
<organism evidence="3">
    <name type="scientific">Harpegnathos saltator</name>
    <name type="common">Jerdon's jumping ant</name>
    <dbReference type="NCBI Taxonomy" id="610380"/>
    <lineage>
        <taxon>Eukaryota</taxon>
        <taxon>Metazoa</taxon>
        <taxon>Ecdysozoa</taxon>
        <taxon>Arthropoda</taxon>
        <taxon>Hexapoda</taxon>
        <taxon>Insecta</taxon>
        <taxon>Pterygota</taxon>
        <taxon>Neoptera</taxon>
        <taxon>Endopterygota</taxon>
        <taxon>Hymenoptera</taxon>
        <taxon>Apocrita</taxon>
        <taxon>Aculeata</taxon>
        <taxon>Formicoidea</taxon>
        <taxon>Formicidae</taxon>
        <taxon>Ponerinae</taxon>
        <taxon>Ponerini</taxon>
        <taxon>Harpegnathos</taxon>
    </lineage>
</organism>
<evidence type="ECO:0000259" key="1">
    <source>
        <dbReference type="SMART" id="SM00343"/>
    </source>
</evidence>
<proteinExistence type="predicted"/>
<keyword evidence="3" id="KW-1185">Reference proteome</keyword>
<feature type="non-terminal residue" evidence="2">
    <location>
        <position position="1"/>
    </location>
</feature>
<feature type="domain" description="CCHC-type" evidence="1">
    <location>
        <begin position="26"/>
        <end position="42"/>
    </location>
</feature>
<protein>
    <recommendedName>
        <fullName evidence="1">CCHC-type domain-containing protein</fullName>
    </recommendedName>
</protein>
<feature type="non-terminal residue" evidence="2">
    <location>
        <position position="70"/>
    </location>
</feature>
<dbReference type="EMBL" id="GL450443">
    <property type="protein sequence ID" value="EFN80972.1"/>
    <property type="molecule type" value="Genomic_DNA"/>
</dbReference>
<dbReference type="InterPro" id="IPR036875">
    <property type="entry name" value="Znf_CCHC_sf"/>
</dbReference>
<dbReference type="OrthoDB" id="7554969at2759"/>
<dbReference type="GO" id="GO:0008270">
    <property type="term" value="F:zinc ion binding"/>
    <property type="evidence" value="ECO:0007669"/>
    <property type="project" value="InterPro"/>
</dbReference>
<dbReference type="SMART" id="SM00343">
    <property type="entry name" value="ZnF_C2HC"/>
    <property type="match status" value="2"/>
</dbReference>
<dbReference type="Gene3D" id="4.10.60.10">
    <property type="entry name" value="Zinc finger, CCHC-type"/>
    <property type="match status" value="1"/>
</dbReference>
<dbReference type="Proteomes" id="UP000008237">
    <property type="component" value="Unassembled WGS sequence"/>
</dbReference>